<evidence type="ECO:0000313" key="1">
    <source>
        <dbReference type="EMBL" id="VAW76444.1"/>
    </source>
</evidence>
<accession>A0A3B0Z554</accession>
<dbReference type="EMBL" id="UOFK01000096">
    <property type="protein sequence ID" value="VAW76444.1"/>
    <property type="molecule type" value="Genomic_DNA"/>
</dbReference>
<gene>
    <name evidence="1" type="ORF">MNBD_GAMMA13-1024</name>
</gene>
<protein>
    <submittedName>
        <fullName evidence="1">Uncharacterized protein</fullName>
    </submittedName>
</protein>
<organism evidence="1">
    <name type="scientific">hydrothermal vent metagenome</name>
    <dbReference type="NCBI Taxonomy" id="652676"/>
    <lineage>
        <taxon>unclassified sequences</taxon>
        <taxon>metagenomes</taxon>
        <taxon>ecological metagenomes</taxon>
    </lineage>
</organism>
<sequence length="326" mass="35399">MFFFNRRFNRVNVASKWSTTVLRFNFIVLLLLAVSAQATAMTVYDVIQLSKKNYSDQDIITLIEVTDSAFELKAEDIPHLAELGVSELVIQAMLSAIPAEPSVKSTPNTVASQLTALPSGNSSGNLAPRAKIDSESLLEEGSGGHHHQIIKLFGIRLFVLRDEGGYPSVAARAKTVAERLRTASAVDGQFRPAHVAGSDVVIFAVSGTTQTVLVVSVSAQDASAYQRRSGRQVTPDLLAAYWSNLLTDYWSIALGSQPPDRLAMLHEGDALQKLYDGLDKSIDNNTARLASAFQSLPKQERDHLLQLAISVPHGFNAADEHTSETP</sequence>
<reference evidence="1" key="1">
    <citation type="submission" date="2018-06" db="EMBL/GenBank/DDBJ databases">
        <authorList>
            <person name="Zhirakovskaya E."/>
        </authorList>
    </citation>
    <scope>NUCLEOTIDE SEQUENCE</scope>
</reference>
<proteinExistence type="predicted"/>
<name>A0A3B0Z554_9ZZZZ</name>
<dbReference type="AlphaFoldDB" id="A0A3B0Z554"/>